<protein>
    <recommendedName>
        <fullName evidence="1">Winged helix-turn helix domain-containing protein</fullName>
    </recommendedName>
</protein>
<dbReference type="eggNOG" id="COG3415">
    <property type="taxonomic scope" value="Bacteria"/>
</dbReference>
<evidence type="ECO:0000313" key="2">
    <source>
        <dbReference type="EMBL" id="AFY88712.1"/>
    </source>
</evidence>
<keyword evidence="3" id="KW-1185">Reference proteome</keyword>
<sequence>MSTNRLRTYSTLDRFYTEESKFLTTVQRKHLLESLQMDLRSEYRRRIEIMLLADMGYSQAQICAALGCSKETARYWIAMTQAGKADNWNENVIGRPTTVNEQYLDRLKELVSSSPREYGYSFRCWTAGWLSKHLTKEFGIAVSDRHINRLLKKLGLSTRPRRSGTETVTHGSKNYGINIGDLPSSSPSSFLWSSNFIKFGSYLYH</sequence>
<dbReference type="InterPro" id="IPR009057">
    <property type="entry name" value="Homeodomain-like_sf"/>
</dbReference>
<dbReference type="InterPro" id="IPR025959">
    <property type="entry name" value="Winged_HTH_dom"/>
</dbReference>
<proteinExistence type="predicted"/>
<dbReference type="STRING" id="251229.Chro_3248"/>
<dbReference type="OrthoDB" id="484211at2"/>
<evidence type="ECO:0000313" key="3">
    <source>
        <dbReference type="Proteomes" id="UP000010384"/>
    </source>
</evidence>
<dbReference type="HOGENOM" id="CLU_100571_0_0_3"/>
<gene>
    <name evidence="2" type="ORF">Chro_3248</name>
</gene>
<name>K9U0U1_CHRTP</name>
<dbReference type="SUPFAM" id="SSF46689">
    <property type="entry name" value="Homeodomain-like"/>
    <property type="match status" value="1"/>
</dbReference>
<reference evidence="2 3" key="1">
    <citation type="submission" date="2012-06" db="EMBL/GenBank/DDBJ databases">
        <title>Finished chromosome of genome of Chroococcidiopsis thermalis PCC 7203.</title>
        <authorList>
            <consortium name="US DOE Joint Genome Institute"/>
            <person name="Gugger M."/>
            <person name="Coursin T."/>
            <person name="Rippka R."/>
            <person name="Tandeau De Marsac N."/>
            <person name="Huntemann M."/>
            <person name="Wei C.-L."/>
            <person name="Han J."/>
            <person name="Detter J.C."/>
            <person name="Han C."/>
            <person name="Tapia R."/>
            <person name="Davenport K."/>
            <person name="Daligault H."/>
            <person name="Erkkila T."/>
            <person name="Gu W."/>
            <person name="Munk A.C.C."/>
            <person name="Teshima H."/>
            <person name="Xu Y."/>
            <person name="Chain P."/>
            <person name="Chen A."/>
            <person name="Krypides N."/>
            <person name="Mavromatis K."/>
            <person name="Markowitz V."/>
            <person name="Szeto E."/>
            <person name="Ivanova N."/>
            <person name="Mikhailova N."/>
            <person name="Ovchinnikova G."/>
            <person name="Pagani I."/>
            <person name="Pati A."/>
            <person name="Goodwin L."/>
            <person name="Peters L."/>
            <person name="Pitluck S."/>
            <person name="Woyke T."/>
            <person name="Kerfeld C."/>
        </authorList>
    </citation>
    <scope>NUCLEOTIDE SEQUENCE [LARGE SCALE GENOMIC DNA]</scope>
    <source>
        <strain evidence="2 3">PCC 7203</strain>
    </source>
</reference>
<evidence type="ECO:0000259" key="1">
    <source>
        <dbReference type="Pfam" id="PF13592"/>
    </source>
</evidence>
<dbReference type="KEGG" id="cthe:Chro_3248"/>
<feature type="domain" description="Winged helix-turn helix" evidence="1">
    <location>
        <begin position="122"/>
        <end position="157"/>
    </location>
</feature>
<dbReference type="RefSeq" id="WP_015155258.1">
    <property type="nucleotide sequence ID" value="NC_019695.1"/>
</dbReference>
<dbReference type="Pfam" id="PF13384">
    <property type="entry name" value="HTH_23"/>
    <property type="match status" value="1"/>
</dbReference>
<organism evidence="2 3">
    <name type="scientific">Chroococcidiopsis thermalis (strain PCC 7203)</name>
    <dbReference type="NCBI Taxonomy" id="251229"/>
    <lineage>
        <taxon>Bacteria</taxon>
        <taxon>Bacillati</taxon>
        <taxon>Cyanobacteriota</taxon>
        <taxon>Cyanophyceae</taxon>
        <taxon>Chroococcidiopsidales</taxon>
        <taxon>Chroococcidiopsidaceae</taxon>
        <taxon>Chroococcidiopsis</taxon>
    </lineage>
</organism>
<dbReference type="AlphaFoldDB" id="K9U0U1"/>
<accession>K9U0U1</accession>
<dbReference type="EMBL" id="CP003597">
    <property type="protein sequence ID" value="AFY88712.1"/>
    <property type="molecule type" value="Genomic_DNA"/>
</dbReference>
<dbReference type="Proteomes" id="UP000010384">
    <property type="component" value="Chromosome"/>
</dbReference>
<dbReference type="InParanoid" id="K9U0U1"/>
<dbReference type="Pfam" id="PF13592">
    <property type="entry name" value="HTH_33"/>
    <property type="match status" value="1"/>
</dbReference>